<keyword evidence="6" id="KW-0349">Heme</keyword>
<keyword evidence="7" id="KW-0808">Transferase</keyword>
<evidence type="ECO:0000313" key="16">
    <source>
        <dbReference type="Proteomes" id="UP001058124"/>
    </source>
</evidence>
<evidence type="ECO:0000256" key="8">
    <source>
        <dbReference type="ARBA" id="ARBA00022723"/>
    </source>
</evidence>
<protein>
    <recommendedName>
        <fullName evidence="5">Diguanylate cyclase DosC</fullName>
        <ecNumber evidence="4">2.7.7.65</ecNumber>
    </recommendedName>
    <alternativeName>
        <fullName evidence="12">Direct oxygen-sensing cyclase</fullName>
    </alternativeName>
</protein>
<dbReference type="GO" id="GO:1902201">
    <property type="term" value="P:negative regulation of bacterial-type flagellum-dependent cell motility"/>
    <property type="evidence" value="ECO:0007669"/>
    <property type="project" value="TreeGrafter"/>
</dbReference>
<dbReference type="EMBL" id="BRLH01000007">
    <property type="protein sequence ID" value="GKX56621.1"/>
    <property type="molecule type" value="Genomic_DNA"/>
</dbReference>
<comment type="cofactor">
    <cofactor evidence="2">
        <name>heme</name>
        <dbReference type="ChEBI" id="CHEBI:30413"/>
    </cofactor>
</comment>
<comment type="pathway">
    <text evidence="3">Purine metabolism; 3',5'-cyclic di-GMP biosynthesis.</text>
</comment>
<evidence type="ECO:0000256" key="3">
    <source>
        <dbReference type="ARBA" id="ARBA00004665"/>
    </source>
</evidence>
<keyword evidence="8" id="KW-0479">Metal-binding</keyword>
<dbReference type="GO" id="GO:0046872">
    <property type="term" value="F:metal ion binding"/>
    <property type="evidence" value="ECO:0007669"/>
    <property type="project" value="UniProtKB-KW"/>
</dbReference>
<comment type="caution">
    <text evidence="15">The sequence shown here is derived from an EMBL/GenBank/DDBJ whole genome shotgun (WGS) entry which is preliminary data.</text>
</comment>
<evidence type="ECO:0000256" key="1">
    <source>
        <dbReference type="ARBA" id="ARBA00001946"/>
    </source>
</evidence>
<accession>A0AAV5N3F7</accession>
<keyword evidence="9" id="KW-0547">Nucleotide-binding</keyword>
<gene>
    <name evidence="15" type="primary">dosC</name>
    <name evidence="15" type="ORF">SOASR030_27330</name>
</gene>
<dbReference type="CDD" id="cd01949">
    <property type="entry name" value="GGDEF"/>
    <property type="match status" value="1"/>
</dbReference>
<dbReference type="GO" id="GO:0052621">
    <property type="term" value="F:diguanylate cyclase activity"/>
    <property type="evidence" value="ECO:0007669"/>
    <property type="project" value="UniProtKB-EC"/>
</dbReference>
<dbReference type="NCBIfam" id="TIGR00254">
    <property type="entry name" value="GGDEF"/>
    <property type="match status" value="1"/>
</dbReference>
<evidence type="ECO:0000256" key="6">
    <source>
        <dbReference type="ARBA" id="ARBA00022617"/>
    </source>
</evidence>
<comment type="cofactor">
    <cofactor evidence="1">
        <name>Mg(2+)</name>
        <dbReference type="ChEBI" id="CHEBI:18420"/>
    </cofactor>
</comment>
<keyword evidence="11" id="KW-0408">Iron</keyword>
<dbReference type="InterPro" id="IPR050469">
    <property type="entry name" value="Diguanylate_Cyclase"/>
</dbReference>
<evidence type="ECO:0000256" key="12">
    <source>
        <dbReference type="ARBA" id="ARBA00029839"/>
    </source>
</evidence>
<dbReference type="EC" id="2.7.7.65" evidence="4"/>
<sequence>MKTYLSKMKQEWAELIESTSPEVLSLAAKIAREHAVPLSQTFYEIMLDDPEAEVFLTNEQVEKYLKPALAEWTENVLTCTQDNIDQMISVQQHVGEVHARIGIPVQLVEMGARTLKKLLFPLIQTMEYDCTDRDRVALCRFAVVSIDLAMEIMSRVFSFSDNSASREDENYRIFSLLENAEEEKERQSASLLSWENDLIYRIMVDTDMESVRPLSRADFGLWFNHKGRHYFSGLPETGYIAKQLQELDELVIRTQNTPKALARREQRVSLLLQVKSALLQISIFLKALFDEVSRHEVGMDVLTRLLNRRFLPTIFKREIAQANRNGTSLSVLIIDVDKFKQINDSYGHQIGDEILCKVSQVFYNNVRSSDYVFRYGGDEFLIVLTEASKHEVRQVAERIRAMVSKQTVMAPNGQRIVLSLSIGGAMFSGHPDYERLIQAADEALYRAKTLGRNRVEM</sequence>
<evidence type="ECO:0000256" key="11">
    <source>
        <dbReference type="ARBA" id="ARBA00023004"/>
    </source>
</evidence>
<dbReference type="GO" id="GO:0019825">
    <property type="term" value="F:oxygen binding"/>
    <property type="evidence" value="ECO:0007669"/>
    <property type="project" value="InterPro"/>
</dbReference>
<keyword evidence="10" id="KW-0460">Magnesium</keyword>
<dbReference type="InterPro" id="IPR029787">
    <property type="entry name" value="Nucleotide_cyclase"/>
</dbReference>
<dbReference type="GO" id="GO:0000166">
    <property type="term" value="F:nucleotide binding"/>
    <property type="evidence" value="ECO:0007669"/>
    <property type="project" value="UniProtKB-KW"/>
</dbReference>
<dbReference type="SMART" id="SM00267">
    <property type="entry name" value="GGDEF"/>
    <property type="match status" value="1"/>
</dbReference>
<evidence type="ECO:0000256" key="2">
    <source>
        <dbReference type="ARBA" id="ARBA00001971"/>
    </source>
</evidence>
<dbReference type="FunFam" id="3.30.70.270:FF:000001">
    <property type="entry name" value="Diguanylate cyclase domain protein"/>
    <property type="match status" value="1"/>
</dbReference>
<dbReference type="InterPro" id="IPR000160">
    <property type="entry name" value="GGDEF_dom"/>
</dbReference>
<dbReference type="InterPro" id="IPR009050">
    <property type="entry name" value="Globin-like_sf"/>
</dbReference>
<evidence type="ECO:0000256" key="5">
    <source>
        <dbReference type="ARBA" id="ARBA00015125"/>
    </source>
</evidence>
<dbReference type="Gene3D" id="1.10.490.10">
    <property type="entry name" value="Globins"/>
    <property type="match status" value="1"/>
</dbReference>
<dbReference type="CDD" id="cd14757">
    <property type="entry name" value="GS_EcDosC-like_GGDEF"/>
    <property type="match status" value="1"/>
</dbReference>
<dbReference type="GO" id="GO:0005886">
    <property type="term" value="C:plasma membrane"/>
    <property type="evidence" value="ECO:0007669"/>
    <property type="project" value="TreeGrafter"/>
</dbReference>
<dbReference type="Pfam" id="PF21118">
    <property type="entry name" value="DosC_2nd"/>
    <property type="match status" value="1"/>
</dbReference>
<evidence type="ECO:0000256" key="10">
    <source>
        <dbReference type="ARBA" id="ARBA00022842"/>
    </source>
</evidence>
<dbReference type="SUPFAM" id="SSF55073">
    <property type="entry name" value="Nucleotide cyclase"/>
    <property type="match status" value="1"/>
</dbReference>
<dbReference type="InterPro" id="IPR012292">
    <property type="entry name" value="Globin/Proto"/>
</dbReference>
<name>A0AAV5N3F7_9GAMM</name>
<dbReference type="InterPro" id="IPR048442">
    <property type="entry name" value="DosC_2nd"/>
</dbReference>
<dbReference type="InterPro" id="IPR043128">
    <property type="entry name" value="Rev_trsase/Diguanyl_cyclase"/>
</dbReference>
<dbReference type="PANTHER" id="PTHR45138">
    <property type="entry name" value="REGULATORY COMPONENTS OF SENSORY TRANSDUCTION SYSTEM"/>
    <property type="match status" value="1"/>
</dbReference>
<dbReference type="Proteomes" id="UP001058124">
    <property type="component" value="Unassembled WGS sequence"/>
</dbReference>
<feature type="domain" description="GGDEF" evidence="14">
    <location>
        <begin position="327"/>
        <end position="457"/>
    </location>
</feature>
<dbReference type="GO" id="GO:0043709">
    <property type="term" value="P:cell adhesion involved in single-species biofilm formation"/>
    <property type="evidence" value="ECO:0007669"/>
    <property type="project" value="TreeGrafter"/>
</dbReference>
<evidence type="ECO:0000259" key="14">
    <source>
        <dbReference type="PROSITE" id="PS50887"/>
    </source>
</evidence>
<dbReference type="PANTHER" id="PTHR45138:SF9">
    <property type="entry name" value="DIGUANYLATE CYCLASE DGCM-RELATED"/>
    <property type="match status" value="1"/>
</dbReference>
<dbReference type="PROSITE" id="PS50887">
    <property type="entry name" value="GGDEF"/>
    <property type="match status" value="1"/>
</dbReference>
<organism evidence="15 16">
    <name type="scientific">Leminorella grimontii</name>
    <dbReference type="NCBI Taxonomy" id="82981"/>
    <lineage>
        <taxon>Bacteria</taxon>
        <taxon>Pseudomonadati</taxon>
        <taxon>Pseudomonadota</taxon>
        <taxon>Gammaproteobacteria</taxon>
        <taxon>Enterobacterales</taxon>
        <taxon>Budviciaceae</taxon>
        <taxon>Leminorella</taxon>
    </lineage>
</organism>
<comment type="catalytic activity">
    <reaction evidence="13">
        <text>2 GTP = 3',3'-c-di-GMP + 2 diphosphate</text>
        <dbReference type="Rhea" id="RHEA:24898"/>
        <dbReference type="ChEBI" id="CHEBI:33019"/>
        <dbReference type="ChEBI" id="CHEBI:37565"/>
        <dbReference type="ChEBI" id="CHEBI:58805"/>
        <dbReference type="EC" id="2.7.7.65"/>
    </reaction>
</comment>
<dbReference type="RefSeq" id="WP_027276056.1">
    <property type="nucleotide sequence ID" value="NZ_BRLH01000007.1"/>
</dbReference>
<dbReference type="Pfam" id="PF00990">
    <property type="entry name" value="GGDEF"/>
    <property type="match status" value="1"/>
</dbReference>
<evidence type="ECO:0000256" key="7">
    <source>
        <dbReference type="ARBA" id="ARBA00022679"/>
    </source>
</evidence>
<reference evidence="15" key="1">
    <citation type="submission" date="2022-06" db="EMBL/GenBank/DDBJ databases">
        <title>Draft genome sequences of Leminorella grimontii str. JCM5902.</title>
        <authorList>
            <person name="Wakabayashi Y."/>
            <person name="Kojima K."/>
        </authorList>
    </citation>
    <scope>NUCLEOTIDE SEQUENCE</scope>
    <source>
        <strain evidence="15">JCM 5902</strain>
    </source>
</reference>
<dbReference type="GO" id="GO:0020037">
    <property type="term" value="F:heme binding"/>
    <property type="evidence" value="ECO:0007669"/>
    <property type="project" value="InterPro"/>
</dbReference>
<evidence type="ECO:0000256" key="13">
    <source>
        <dbReference type="ARBA" id="ARBA00034247"/>
    </source>
</evidence>
<keyword evidence="16" id="KW-1185">Reference proteome</keyword>
<dbReference type="Gene3D" id="3.30.70.270">
    <property type="match status" value="1"/>
</dbReference>
<dbReference type="Pfam" id="PF11563">
    <property type="entry name" value="Protoglobin"/>
    <property type="match status" value="1"/>
</dbReference>
<proteinExistence type="predicted"/>
<evidence type="ECO:0000256" key="4">
    <source>
        <dbReference type="ARBA" id="ARBA00012528"/>
    </source>
</evidence>
<dbReference type="AlphaFoldDB" id="A0AAV5N3F7"/>
<dbReference type="InterPro" id="IPR039435">
    <property type="entry name" value="DosC_GS"/>
</dbReference>
<evidence type="ECO:0000256" key="9">
    <source>
        <dbReference type="ARBA" id="ARBA00022741"/>
    </source>
</evidence>
<dbReference type="SUPFAM" id="SSF46458">
    <property type="entry name" value="Globin-like"/>
    <property type="match status" value="1"/>
</dbReference>
<dbReference type="InterPro" id="IPR044398">
    <property type="entry name" value="Globin-sensor_dom"/>
</dbReference>
<evidence type="ECO:0000313" key="15">
    <source>
        <dbReference type="EMBL" id="GKX56621.1"/>
    </source>
</evidence>